<dbReference type="Proteomes" id="UP001253545">
    <property type="component" value="Unassembled WGS sequence"/>
</dbReference>
<dbReference type="Gene3D" id="3.40.50.720">
    <property type="entry name" value="NAD(P)-binding Rossmann-like Domain"/>
    <property type="match status" value="1"/>
</dbReference>
<dbReference type="InterPro" id="IPR002347">
    <property type="entry name" value="SDR_fam"/>
</dbReference>
<gene>
    <name evidence="4" type="ORF">RM552_13435</name>
</gene>
<dbReference type="RefSeq" id="WP_311369372.1">
    <property type="nucleotide sequence ID" value="NZ_JAVRHX010000004.1"/>
</dbReference>
<dbReference type="InterPro" id="IPR020904">
    <property type="entry name" value="Sc_DH/Rdtase_CS"/>
</dbReference>
<sequence length="281" mass="31211">MKSAILITGVSTGIGFATAKYFLDTANWQVYGSVRKKGDANALSTSELFHELVFDVTDAKAKLNAINSIAANGHDLTILVNNAGIAPSGPLEVMPRNDIREQFEVNVFGALETIQDALPQLHASREKHPDIPIRIINVSSVSSILTSPFTSLYSASKASLECLTDGFRRELMPFNIDCVSVAPGPVKTPIWEKAMTREHIYADTKYAFVLEKLESYIKNTETQAISANEVASTIYHAAIAEKPKTFHLLMKKKWLIAILRRLPSRLFDKLVWKSINGEKRY</sequence>
<protein>
    <submittedName>
        <fullName evidence="4">SDR family NAD(P)-dependent oxidoreductase</fullName>
    </submittedName>
</protein>
<evidence type="ECO:0000256" key="2">
    <source>
        <dbReference type="ARBA" id="ARBA00023002"/>
    </source>
</evidence>
<evidence type="ECO:0000256" key="1">
    <source>
        <dbReference type="ARBA" id="ARBA00006484"/>
    </source>
</evidence>
<dbReference type="PANTHER" id="PTHR44169">
    <property type="entry name" value="NADPH-DEPENDENT 1-ACYLDIHYDROXYACETONE PHOSPHATE REDUCTASE"/>
    <property type="match status" value="1"/>
</dbReference>
<reference evidence="4 5" key="1">
    <citation type="submission" date="2023-09" db="EMBL/GenBank/DDBJ databases">
        <authorList>
            <person name="Rey-Velasco X."/>
        </authorList>
    </citation>
    <scope>NUCLEOTIDE SEQUENCE [LARGE SCALE GENOMIC DNA]</scope>
    <source>
        <strain evidence="4 5">P117</strain>
    </source>
</reference>
<dbReference type="PRINTS" id="PR00081">
    <property type="entry name" value="GDHRDH"/>
</dbReference>
<dbReference type="EMBL" id="JAVRHX010000004">
    <property type="protein sequence ID" value="MDT0595852.1"/>
    <property type="molecule type" value="Genomic_DNA"/>
</dbReference>
<proteinExistence type="inferred from homology"/>
<comment type="caution">
    <text evidence="4">The sequence shown here is derived from an EMBL/GenBank/DDBJ whole genome shotgun (WGS) entry which is preliminary data.</text>
</comment>
<evidence type="ECO:0000313" key="5">
    <source>
        <dbReference type="Proteomes" id="UP001253545"/>
    </source>
</evidence>
<keyword evidence="5" id="KW-1185">Reference proteome</keyword>
<dbReference type="Pfam" id="PF00106">
    <property type="entry name" value="adh_short"/>
    <property type="match status" value="1"/>
</dbReference>
<dbReference type="InterPro" id="IPR036291">
    <property type="entry name" value="NAD(P)-bd_dom_sf"/>
</dbReference>
<organism evidence="4 5">
    <name type="scientific">Glaciecola petra</name>
    <dbReference type="NCBI Taxonomy" id="3075602"/>
    <lineage>
        <taxon>Bacteria</taxon>
        <taxon>Pseudomonadati</taxon>
        <taxon>Pseudomonadota</taxon>
        <taxon>Gammaproteobacteria</taxon>
        <taxon>Alteromonadales</taxon>
        <taxon>Alteromonadaceae</taxon>
        <taxon>Glaciecola</taxon>
    </lineage>
</organism>
<name>A0ABU2ZWP7_9ALTE</name>
<accession>A0ABU2ZWP7</accession>
<keyword evidence="2" id="KW-0560">Oxidoreductase</keyword>
<dbReference type="SUPFAM" id="SSF51735">
    <property type="entry name" value="NAD(P)-binding Rossmann-fold domains"/>
    <property type="match status" value="1"/>
</dbReference>
<evidence type="ECO:0000256" key="3">
    <source>
        <dbReference type="RuleBase" id="RU000363"/>
    </source>
</evidence>
<dbReference type="PANTHER" id="PTHR44169:SF6">
    <property type="entry name" value="NADPH-DEPENDENT 1-ACYLDIHYDROXYACETONE PHOSPHATE REDUCTASE"/>
    <property type="match status" value="1"/>
</dbReference>
<evidence type="ECO:0000313" key="4">
    <source>
        <dbReference type="EMBL" id="MDT0595852.1"/>
    </source>
</evidence>
<comment type="similarity">
    <text evidence="1 3">Belongs to the short-chain dehydrogenases/reductases (SDR) family.</text>
</comment>
<dbReference type="PROSITE" id="PS00061">
    <property type="entry name" value="ADH_SHORT"/>
    <property type="match status" value="1"/>
</dbReference>
<dbReference type="PRINTS" id="PR00080">
    <property type="entry name" value="SDRFAMILY"/>
</dbReference>